<name>A0A0G4EA01_VITBC</name>
<dbReference type="EMBL" id="CDMY01000040">
    <property type="protein sequence ID" value="CEL92026.1"/>
    <property type="molecule type" value="Genomic_DNA"/>
</dbReference>
<keyword evidence="5" id="KW-1185">Reference proteome</keyword>
<keyword evidence="2" id="KW-0472">Membrane</keyword>
<evidence type="ECO:0000256" key="1">
    <source>
        <dbReference type="SAM" id="MobiDB-lite"/>
    </source>
</evidence>
<feature type="chain" id="PRO_5005187336" evidence="3">
    <location>
        <begin position="28"/>
        <end position="425"/>
    </location>
</feature>
<proteinExistence type="predicted"/>
<keyword evidence="2" id="KW-1133">Transmembrane helix</keyword>
<feature type="compositionally biased region" description="Polar residues" evidence="1">
    <location>
        <begin position="278"/>
        <end position="295"/>
    </location>
</feature>
<dbReference type="InParanoid" id="A0A0G4EA01"/>
<feature type="region of interest" description="Disordered" evidence="1">
    <location>
        <begin position="231"/>
        <end position="313"/>
    </location>
</feature>
<protein>
    <submittedName>
        <fullName evidence="4">Uncharacterized protein</fullName>
    </submittedName>
</protein>
<evidence type="ECO:0000256" key="3">
    <source>
        <dbReference type="SAM" id="SignalP"/>
    </source>
</evidence>
<organism evidence="4 5">
    <name type="scientific">Vitrella brassicaformis (strain CCMP3155)</name>
    <dbReference type="NCBI Taxonomy" id="1169540"/>
    <lineage>
        <taxon>Eukaryota</taxon>
        <taxon>Sar</taxon>
        <taxon>Alveolata</taxon>
        <taxon>Colpodellida</taxon>
        <taxon>Vitrellaceae</taxon>
        <taxon>Vitrella</taxon>
    </lineage>
</organism>
<dbReference type="AlphaFoldDB" id="A0A0G4EA01"/>
<reference evidence="4 5" key="1">
    <citation type="submission" date="2014-11" db="EMBL/GenBank/DDBJ databases">
        <authorList>
            <person name="Zhu J."/>
            <person name="Qi W."/>
            <person name="Song R."/>
        </authorList>
    </citation>
    <scope>NUCLEOTIDE SEQUENCE [LARGE SCALE GENOMIC DNA]</scope>
</reference>
<gene>
    <name evidence="4" type="ORF">Vbra_6764</name>
</gene>
<accession>A0A0G4EA01</accession>
<evidence type="ECO:0000313" key="5">
    <source>
        <dbReference type="Proteomes" id="UP000041254"/>
    </source>
</evidence>
<feature type="transmembrane region" description="Helical" evidence="2">
    <location>
        <begin position="334"/>
        <end position="356"/>
    </location>
</feature>
<dbReference type="VEuPathDB" id="CryptoDB:Vbra_6764"/>
<keyword evidence="2" id="KW-0812">Transmembrane</keyword>
<feature type="signal peptide" evidence="3">
    <location>
        <begin position="1"/>
        <end position="27"/>
    </location>
</feature>
<evidence type="ECO:0000256" key="2">
    <source>
        <dbReference type="SAM" id="Phobius"/>
    </source>
</evidence>
<feature type="region of interest" description="Disordered" evidence="1">
    <location>
        <begin position="385"/>
        <end position="425"/>
    </location>
</feature>
<sequence>MTRSLLRLLPSLAVLASILPVSPHASGISDVRRLESSATRWLMQRAGLGLSGNIALASGATGGAGGALRGMQRRPASAEVLVNQTFTCSFPEDDCSNDPDHHGELSNYTHCFDGRPHAHDWLHWIMDIDMRCTDVYNENGTELVTCKDLAPYQQETHDLLSHCQEDSDLMIGTCYYVCIQGRPVYRCELRFDPENKHLMRHEAIKKCNWNAVCLNATTELNQVVCTGWDDEQPHPNAGSGSDIGPGQSFERQTADGSAEEESRLPPPPQALNEDGSFSEANVPTQQKAATPATQSEESESRSEGVAATVSERVESSRIASIDGGSDGRHMAYEIIIGVLAGVVVLITAGGVAWWCYRKKGLLRSGDVSPSVSHVYPGGGGPIVVGRPASDSAVQLDNSQSFNPGDPPIKPKTAKSAPPSRQVTAV</sequence>
<evidence type="ECO:0000313" key="4">
    <source>
        <dbReference type="EMBL" id="CEL92026.1"/>
    </source>
</evidence>
<dbReference type="Proteomes" id="UP000041254">
    <property type="component" value="Unassembled WGS sequence"/>
</dbReference>
<feature type="compositionally biased region" description="Polar residues" evidence="1">
    <location>
        <begin position="391"/>
        <end position="402"/>
    </location>
</feature>
<keyword evidence="3" id="KW-0732">Signal</keyword>